<protein>
    <submittedName>
        <fullName evidence="3">Uncharacterized protein LOC111595968</fullName>
    </submittedName>
</protein>
<evidence type="ECO:0000313" key="3">
    <source>
        <dbReference type="RefSeq" id="XP_023165713.2"/>
    </source>
</evidence>
<name>A0A6J1LHD4_DROHY</name>
<dbReference type="OrthoDB" id="7871837at2759"/>
<accession>A0A6J1LHD4</accession>
<sequence length="1097" mass="124264">MITDEERPNPLRAGSRRGNQMKARPEVEEILGMIYSEASAAGCSAKVISSDTGILDRIDTVTFPGRYVTRVVRVRPFEVTKRFVRPQLTSGCKSEPNADSVLNKIFGILNLQNLLLVITPTEEISDKYIVHGYAIDGERHLGVTSLTNDEKDLIVYTQRPDSYNIIYCSTYLQLEDAFKKTEIRNRIFDVLQHRPAKPIRTYYNGKEVELYYRRFKPRKEQPISKKKAIKAARRQEPPESELHTAKTYQARPRSSSVAQSNIRSRGLTSRSPSIDTADNGNLDKLKPTVDGKFNYNRTSKTLMKAHTALELNKSNTIARPNPHMEMSLHSPSFVNRHKGLFKSGRARTQLQVSVDSRNVKPIARAPSENNIMLKASANSGGKSRAQPGYHTNSTASVDKNNEMPKDATIDLRPRMMTDIRSYSMKGKYGLRPKSPVRSRTASPKSYVNAEQRLLCKNTVSGRPGIVKSNSLANLTKHRSQAARSSYSNSFVAMGNGEDIEYSKKKIAIESRCHSLGTSDKCRCDHRNLFKNRTYSNLFATHRLNSAESPRKVCPKYRESSDLKITTLMKARSNMPITQDSSNTICRVLLKNGSNLTVESPPQSSIVMSDSQTSLSSSLVPTCVDSNLSIRSSNIEFETPNASICNEIVDNINYMTHEAQSPAGDTWSNSIPALKDVESSVSIADSFLSSYGSWHNEYMGIDMDLELDEIDSMRDLEATPRTRNHDKETRNNTRKQVELGCLDAPPPSAVGRANLRMSGRSMQELGNNSCEPNVLPKRKMYMHEIEKAKLSQRERQWVGLPSPNSKRRVVFDDVPKPTRARVLQKKPSVEFKDGIKVLWKVHPLRESDGDIPLSDDGSSVKFETSQSIVNAKSSEFERIMEPVRVPPNFSKRAHEHLKKKLRRMTAKQAFENLGKLVDKINSRPIPQNRQLLRFFRIAELLEIKMFARAETYWNGKSPTIDPRCRLECYMFDDRNEFILSLGLLCKQLTIFSELFPRVKPNICYIDNALQLTIMPKPVTEFLRTVMVTLRAQTLFKLMAEMVYELLQPRATLLALARAHQSNTVPQAERNTPDFELKNVLEMEEALRKLKNQEPVTLD</sequence>
<dbReference type="RefSeq" id="XP_023165713.2">
    <property type="nucleotide sequence ID" value="XM_023309945.2"/>
</dbReference>
<feature type="compositionally biased region" description="Polar residues" evidence="1">
    <location>
        <begin position="389"/>
        <end position="398"/>
    </location>
</feature>
<feature type="region of interest" description="Disordered" evidence="1">
    <location>
        <begin position="426"/>
        <end position="445"/>
    </location>
</feature>
<organism evidence="2 3">
    <name type="scientific">Drosophila hydei</name>
    <name type="common">Fruit fly</name>
    <dbReference type="NCBI Taxonomy" id="7224"/>
    <lineage>
        <taxon>Eukaryota</taxon>
        <taxon>Metazoa</taxon>
        <taxon>Ecdysozoa</taxon>
        <taxon>Arthropoda</taxon>
        <taxon>Hexapoda</taxon>
        <taxon>Insecta</taxon>
        <taxon>Pterygota</taxon>
        <taxon>Neoptera</taxon>
        <taxon>Endopterygota</taxon>
        <taxon>Diptera</taxon>
        <taxon>Brachycera</taxon>
        <taxon>Muscomorpha</taxon>
        <taxon>Ephydroidea</taxon>
        <taxon>Drosophilidae</taxon>
        <taxon>Drosophila</taxon>
    </lineage>
</organism>
<feature type="region of interest" description="Disordered" evidence="1">
    <location>
        <begin position="378"/>
        <end position="401"/>
    </location>
</feature>
<reference evidence="3" key="1">
    <citation type="submission" date="2025-08" db="UniProtKB">
        <authorList>
            <consortium name="RefSeq"/>
        </authorList>
    </citation>
    <scope>IDENTIFICATION</scope>
    <source>
        <strain evidence="3">15085-1641.00</strain>
        <tissue evidence="3">Whole body</tissue>
    </source>
</reference>
<dbReference type="KEGG" id="dhe:111595968"/>
<dbReference type="Proteomes" id="UP000504633">
    <property type="component" value="Unplaced"/>
</dbReference>
<dbReference type="OMA" id="RPFEVTK"/>
<dbReference type="GeneID" id="111595968"/>
<feature type="compositionally biased region" description="Basic and acidic residues" evidence="1">
    <location>
        <begin position="233"/>
        <end position="244"/>
    </location>
</feature>
<keyword evidence="2" id="KW-1185">Reference proteome</keyword>
<feature type="region of interest" description="Disordered" evidence="1">
    <location>
        <begin position="1"/>
        <end position="20"/>
    </location>
</feature>
<feature type="compositionally biased region" description="Polar residues" evidence="1">
    <location>
        <begin position="252"/>
        <end position="279"/>
    </location>
</feature>
<evidence type="ECO:0000313" key="2">
    <source>
        <dbReference type="Proteomes" id="UP000504633"/>
    </source>
</evidence>
<gene>
    <name evidence="3" type="primary">LOC111595968</name>
</gene>
<evidence type="ECO:0000256" key="1">
    <source>
        <dbReference type="SAM" id="MobiDB-lite"/>
    </source>
</evidence>
<proteinExistence type="predicted"/>
<dbReference type="AlphaFoldDB" id="A0A6J1LHD4"/>
<feature type="region of interest" description="Disordered" evidence="1">
    <location>
        <begin position="221"/>
        <end position="284"/>
    </location>
</feature>